<evidence type="ECO:0000313" key="5">
    <source>
        <dbReference type="Proteomes" id="UP001501666"/>
    </source>
</evidence>
<dbReference type="InterPro" id="IPR050109">
    <property type="entry name" value="HTH-type_TetR-like_transc_reg"/>
</dbReference>
<dbReference type="PANTHER" id="PTHR30055">
    <property type="entry name" value="HTH-TYPE TRANSCRIPTIONAL REGULATOR RUTR"/>
    <property type="match status" value="1"/>
</dbReference>
<dbReference type="PROSITE" id="PS50977">
    <property type="entry name" value="HTH_TETR_2"/>
    <property type="match status" value="1"/>
</dbReference>
<evidence type="ECO:0000259" key="3">
    <source>
        <dbReference type="PROSITE" id="PS50977"/>
    </source>
</evidence>
<dbReference type="EMBL" id="BAAATE010000059">
    <property type="protein sequence ID" value="GAA2700219.1"/>
    <property type="molecule type" value="Genomic_DNA"/>
</dbReference>
<protein>
    <recommendedName>
        <fullName evidence="3">HTH tetR-type domain-containing protein</fullName>
    </recommendedName>
</protein>
<dbReference type="InterPro" id="IPR009057">
    <property type="entry name" value="Homeodomain-like_sf"/>
</dbReference>
<dbReference type="InterPro" id="IPR036271">
    <property type="entry name" value="Tet_transcr_reg_TetR-rel_C_sf"/>
</dbReference>
<dbReference type="Gene3D" id="1.10.10.60">
    <property type="entry name" value="Homeodomain-like"/>
    <property type="match status" value="1"/>
</dbReference>
<evidence type="ECO:0000256" key="1">
    <source>
        <dbReference type="ARBA" id="ARBA00023125"/>
    </source>
</evidence>
<accession>A0ABN3TCF9</accession>
<feature type="DNA-binding region" description="H-T-H motif" evidence="2">
    <location>
        <begin position="39"/>
        <end position="58"/>
    </location>
</feature>
<dbReference type="PANTHER" id="PTHR30055:SF219">
    <property type="entry name" value="TRANSCRIPTIONAL REGULATORY PROTEIN"/>
    <property type="match status" value="1"/>
</dbReference>
<keyword evidence="5" id="KW-1185">Reference proteome</keyword>
<dbReference type="SUPFAM" id="SSF46689">
    <property type="entry name" value="Homeodomain-like"/>
    <property type="match status" value="1"/>
</dbReference>
<dbReference type="InterPro" id="IPR001647">
    <property type="entry name" value="HTH_TetR"/>
</dbReference>
<comment type="caution">
    <text evidence="4">The sequence shown here is derived from an EMBL/GenBank/DDBJ whole genome shotgun (WGS) entry which is preliminary data.</text>
</comment>
<dbReference type="Proteomes" id="UP001501666">
    <property type="component" value="Unassembled WGS sequence"/>
</dbReference>
<feature type="domain" description="HTH tetR-type" evidence="3">
    <location>
        <begin position="16"/>
        <end position="76"/>
    </location>
</feature>
<name>A0ABN3TCF9_9ACTN</name>
<dbReference type="Gene3D" id="1.10.357.10">
    <property type="entry name" value="Tetracycline Repressor, domain 2"/>
    <property type="match status" value="1"/>
</dbReference>
<proteinExistence type="predicted"/>
<dbReference type="Pfam" id="PF00440">
    <property type="entry name" value="TetR_N"/>
    <property type="match status" value="1"/>
</dbReference>
<gene>
    <name evidence="4" type="ORF">GCM10010412_097320</name>
</gene>
<reference evidence="4 5" key="1">
    <citation type="journal article" date="2019" name="Int. J. Syst. Evol. Microbiol.">
        <title>The Global Catalogue of Microorganisms (GCM) 10K type strain sequencing project: providing services to taxonomists for standard genome sequencing and annotation.</title>
        <authorList>
            <consortium name="The Broad Institute Genomics Platform"/>
            <consortium name="The Broad Institute Genome Sequencing Center for Infectious Disease"/>
            <person name="Wu L."/>
            <person name="Ma J."/>
        </authorList>
    </citation>
    <scope>NUCLEOTIDE SEQUENCE [LARGE SCALE GENOMIC DNA]</scope>
    <source>
        <strain evidence="4 5">JCM 6835</strain>
    </source>
</reference>
<dbReference type="SUPFAM" id="SSF48498">
    <property type="entry name" value="Tetracyclin repressor-like, C-terminal domain"/>
    <property type="match status" value="1"/>
</dbReference>
<evidence type="ECO:0000256" key="2">
    <source>
        <dbReference type="PROSITE-ProRule" id="PRU00335"/>
    </source>
</evidence>
<organism evidence="4 5">
    <name type="scientific">Nonomuraea recticatena</name>
    <dbReference type="NCBI Taxonomy" id="46178"/>
    <lineage>
        <taxon>Bacteria</taxon>
        <taxon>Bacillati</taxon>
        <taxon>Actinomycetota</taxon>
        <taxon>Actinomycetes</taxon>
        <taxon>Streptosporangiales</taxon>
        <taxon>Streptosporangiaceae</taxon>
        <taxon>Nonomuraea</taxon>
    </lineage>
</organism>
<evidence type="ECO:0000313" key="4">
    <source>
        <dbReference type="EMBL" id="GAA2700219.1"/>
    </source>
</evidence>
<sequence>MPDFVHTVRFMTSAADEQRETILQIATRMFAALGYDGTSLQQIAEAAGFDVAAVTSLLGSKRDLYLTIMERAHEADRAAIEAVMARFAPLSPADAPKMIHALADDYLDFCLSNPQIPALWAHRSLFDAQDITDLERRYVWPLHAQIHKSIQPALEAGHIDDAPDFRYVLWTMIWCVEGFCCGDVLDDEGNRLGPDDQQARIDFRRYLHLLLDRLLTPPQKTS</sequence>
<keyword evidence="1 2" id="KW-0238">DNA-binding</keyword>